<dbReference type="Gene3D" id="3.30.2010.10">
    <property type="entry name" value="Metalloproteases ('zincins'), catalytic domain"/>
    <property type="match status" value="1"/>
</dbReference>
<keyword evidence="2" id="KW-1133">Transmembrane helix</keyword>
<feature type="region of interest" description="Disordered" evidence="1">
    <location>
        <begin position="410"/>
        <end position="455"/>
    </location>
</feature>
<feature type="transmembrane region" description="Helical" evidence="2">
    <location>
        <begin position="15"/>
        <end position="32"/>
    </location>
</feature>
<dbReference type="CDD" id="cd07341">
    <property type="entry name" value="M56_BlaR1_MecR1_like"/>
    <property type="match status" value="1"/>
</dbReference>
<evidence type="ECO:0000256" key="1">
    <source>
        <dbReference type="SAM" id="MobiDB-lite"/>
    </source>
</evidence>
<sequence length="455" mass="49563">MSLFETALVQSLLDALWQDAALAAIAAATLAAMSRRTPAARHAVGLAFLLAMLLLPAAQLAQQLGNGLIAEPRAPTRTLASAVVHWPGIAWLGTASDTGMTAPAWLARAWVLGVLLMLGRLGGAWWWVQALERRTPAQSLPPHWRRRVDALLCAMGIRRPVVVRVLVDVAQPFTARAWRPVVWLPIALLTRLPAPIVEALIAHELAHIQRLDWVWNGLQCLVESLLFFHPAVWWLSRRVRAEREHACDDIAAQICGDRLVVAEALTQLERLRDPLPLLAQAAAGGVLRQRVHHLLALPRPAAPGKGLAGGVATLLLALAGAASLWAGQVAVALPDQPAAAVAPDEPDFPTDPWWTRVGESIRLRSRVDGHLHDYHTWVDWRGERHETYRIDGVPKAVDDGVRLWVAQRHLRPTPPVPPVPPAPLAPPPPPELPEVALPPLPPLANMATPPPSPRR</sequence>
<comment type="caution">
    <text evidence="4">The sequence shown here is derived from an EMBL/GenBank/DDBJ whole genome shotgun (WGS) entry which is preliminary data.</text>
</comment>
<keyword evidence="2" id="KW-0472">Membrane</keyword>
<reference evidence="4 5" key="1">
    <citation type="submission" date="2021-12" db="EMBL/GenBank/DDBJ databases">
        <title>Genome seq of P8.</title>
        <authorList>
            <person name="Seo T."/>
        </authorList>
    </citation>
    <scope>NUCLEOTIDE SEQUENCE [LARGE SCALE GENOMIC DNA]</scope>
    <source>
        <strain evidence="4 5">P8</strain>
    </source>
</reference>
<dbReference type="PANTHER" id="PTHR34978:SF3">
    <property type="entry name" value="SLR0241 PROTEIN"/>
    <property type="match status" value="1"/>
</dbReference>
<feature type="transmembrane region" description="Helical" evidence="2">
    <location>
        <begin position="307"/>
        <end position="327"/>
    </location>
</feature>
<feature type="transmembrane region" description="Helical" evidence="2">
    <location>
        <begin position="109"/>
        <end position="128"/>
    </location>
</feature>
<keyword evidence="5" id="KW-1185">Reference proteome</keyword>
<evidence type="ECO:0000259" key="3">
    <source>
        <dbReference type="Pfam" id="PF05569"/>
    </source>
</evidence>
<protein>
    <submittedName>
        <fullName evidence="4">M56 family metallopeptidase</fullName>
    </submittedName>
</protein>
<evidence type="ECO:0000313" key="5">
    <source>
        <dbReference type="Proteomes" id="UP001200741"/>
    </source>
</evidence>
<feature type="transmembrane region" description="Helical" evidence="2">
    <location>
        <begin position="44"/>
        <end position="61"/>
    </location>
</feature>
<name>A0ABS8XP51_9BURK</name>
<accession>A0ABS8XP51</accession>
<dbReference type="RefSeq" id="WP_233370328.1">
    <property type="nucleotide sequence ID" value="NZ_JAJTWU010000002.1"/>
</dbReference>
<dbReference type="Proteomes" id="UP001200741">
    <property type="component" value="Unassembled WGS sequence"/>
</dbReference>
<gene>
    <name evidence="4" type="ORF">LXT13_04030</name>
</gene>
<keyword evidence="2" id="KW-0812">Transmembrane</keyword>
<proteinExistence type="predicted"/>
<dbReference type="EMBL" id="JAJTWU010000002">
    <property type="protein sequence ID" value="MCE4553613.1"/>
    <property type="molecule type" value="Genomic_DNA"/>
</dbReference>
<dbReference type="InterPro" id="IPR008756">
    <property type="entry name" value="Peptidase_M56"/>
</dbReference>
<dbReference type="PANTHER" id="PTHR34978">
    <property type="entry name" value="POSSIBLE SENSOR-TRANSDUCER PROTEIN BLAR"/>
    <property type="match status" value="1"/>
</dbReference>
<feature type="domain" description="Peptidase M56" evidence="3">
    <location>
        <begin position="99"/>
        <end position="250"/>
    </location>
</feature>
<feature type="compositionally biased region" description="Pro residues" evidence="1">
    <location>
        <begin position="412"/>
        <end position="455"/>
    </location>
</feature>
<evidence type="ECO:0000313" key="4">
    <source>
        <dbReference type="EMBL" id="MCE4553613.1"/>
    </source>
</evidence>
<dbReference type="InterPro" id="IPR052173">
    <property type="entry name" value="Beta-lactam_resp_regulator"/>
</dbReference>
<evidence type="ECO:0000256" key="2">
    <source>
        <dbReference type="SAM" id="Phobius"/>
    </source>
</evidence>
<dbReference type="Pfam" id="PF05569">
    <property type="entry name" value="Peptidase_M56"/>
    <property type="match status" value="1"/>
</dbReference>
<organism evidence="4 5">
    <name type="scientific">Pelomonas cellulosilytica</name>
    <dbReference type="NCBI Taxonomy" id="2906762"/>
    <lineage>
        <taxon>Bacteria</taxon>
        <taxon>Pseudomonadati</taxon>
        <taxon>Pseudomonadota</taxon>
        <taxon>Betaproteobacteria</taxon>
        <taxon>Burkholderiales</taxon>
        <taxon>Sphaerotilaceae</taxon>
        <taxon>Roseateles</taxon>
    </lineage>
</organism>